<sequence>MACIMDNLSTFLVVPLRRVLWQRTTRQFRPPVLPAVVRKVPGQMHHWCMFRMTQLSPGVAICGGKRVIAPTTMFGSKLCSLVPEAFLLLWSHNKCCLIYVLITLRRRRRRMSADLLRMDCIPLPSEVFVVQETGDSHFFCIRIAGAYRYYVRNSVRRAIVCLARRNWSTFIIIIYMHTVKVCEKVLGTVCACIRVCVKCEMHSKISYDLSVLRLFFMRNVKACSKIFGSPRLFRVSLPLRDQY</sequence>
<dbReference type="AlphaFoldDB" id="G0TWY9"/>
<organism evidence="1">
    <name type="scientific">Trypanosoma vivax (strain Y486)</name>
    <dbReference type="NCBI Taxonomy" id="1055687"/>
    <lineage>
        <taxon>Eukaryota</taxon>
        <taxon>Discoba</taxon>
        <taxon>Euglenozoa</taxon>
        <taxon>Kinetoplastea</taxon>
        <taxon>Metakinetoplastina</taxon>
        <taxon>Trypanosomatida</taxon>
        <taxon>Trypanosomatidae</taxon>
        <taxon>Trypanosoma</taxon>
        <taxon>Duttonella</taxon>
    </lineage>
</organism>
<accession>G0TWY9</accession>
<proteinExistence type="predicted"/>
<protein>
    <submittedName>
        <fullName evidence="1">Uncharacterized protein</fullName>
    </submittedName>
</protein>
<reference evidence="1" key="1">
    <citation type="journal article" date="2012" name="Proc. Natl. Acad. Sci. U.S.A.">
        <title>Antigenic diversity is generated by distinct evolutionary mechanisms in African trypanosome species.</title>
        <authorList>
            <person name="Jackson A.P."/>
            <person name="Berry A."/>
            <person name="Aslett M."/>
            <person name="Allison H.C."/>
            <person name="Burton P."/>
            <person name="Vavrova-Anderson J."/>
            <person name="Brown R."/>
            <person name="Browne H."/>
            <person name="Corton N."/>
            <person name="Hauser H."/>
            <person name="Gamble J."/>
            <person name="Gilderthorp R."/>
            <person name="Marcello L."/>
            <person name="McQuillan J."/>
            <person name="Otto T.D."/>
            <person name="Quail M.A."/>
            <person name="Sanders M.J."/>
            <person name="van Tonder A."/>
            <person name="Ginger M.L."/>
            <person name="Field M.C."/>
            <person name="Barry J.D."/>
            <person name="Hertz-Fowler C."/>
            <person name="Berriman M."/>
        </authorList>
    </citation>
    <scope>NUCLEOTIDE SEQUENCE</scope>
    <source>
        <strain evidence="1">Y486</strain>
    </source>
</reference>
<dbReference type="EMBL" id="HE573022">
    <property type="protein sequence ID" value="CCC48478.1"/>
    <property type="molecule type" value="Genomic_DNA"/>
</dbReference>
<dbReference type="VEuPathDB" id="TriTrypDB:TvY486_0602690"/>
<evidence type="ECO:0000313" key="1">
    <source>
        <dbReference type="EMBL" id="CCC48478.1"/>
    </source>
</evidence>
<name>G0TWY9_TRYVY</name>
<gene>
    <name evidence="1" type="ORF">TVY486_0602690</name>
</gene>